<evidence type="ECO:0000313" key="3">
    <source>
        <dbReference type="Proteomes" id="UP000332933"/>
    </source>
</evidence>
<name>A0A485LNP2_9STRA</name>
<accession>A0A485LNP2</accession>
<reference evidence="1" key="2">
    <citation type="submission" date="2019-06" db="EMBL/GenBank/DDBJ databases">
        <title>Genomics analysis of Aphanomyces spp. identifies a new class of oomycete effector associated with host adaptation.</title>
        <authorList>
            <person name="Gaulin E."/>
        </authorList>
    </citation>
    <scope>NUCLEOTIDE SEQUENCE</scope>
    <source>
        <strain evidence="1">CBS 578.67</strain>
    </source>
</reference>
<dbReference type="EMBL" id="CAADRA010007318">
    <property type="protein sequence ID" value="VFU00324.1"/>
    <property type="molecule type" value="Genomic_DNA"/>
</dbReference>
<dbReference type="Proteomes" id="UP000332933">
    <property type="component" value="Unassembled WGS sequence"/>
</dbReference>
<evidence type="ECO:0000313" key="2">
    <source>
        <dbReference type="EMBL" id="VFU00324.1"/>
    </source>
</evidence>
<sequence>MTLHGSRDAVQELSTYDVCVQFVKPYTRDSELSLVNQVHRHHPNANQYVKEVTWFVSHAWSYKYLDVVDALTDFFDFEGLDSDNVAVWFCMFNNNQHLTQGNVVPFDI</sequence>
<keyword evidence="3" id="KW-1185">Reference proteome</keyword>
<evidence type="ECO:0000313" key="1">
    <source>
        <dbReference type="EMBL" id="KAF0684366.1"/>
    </source>
</evidence>
<protein>
    <submittedName>
        <fullName evidence="2">Aste57867_23679 protein</fullName>
    </submittedName>
</protein>
<gene>
    <name evidence="2" type="primary">Aste57867_23679</name>
    <name evidence="1" type="ORF">As57867_023607</name>
    <name evidence="2" type="ORF">ASTE57867_23679</name>
</gene>
<dbReference type="OrthoDB" id="408100at2759"/>
<proteinExistence type="predicted"/>
<dbReference type="EMBL" id="VJMH01007292">
    <property type="protein sequence ID" value="KAF0684366.1"/>
    <property type="molecule type" value="Genomic_DNA"/>
</dbReference>
<organism evidence="2 3">
    <name type="scientific">Aphanomyces stellatus</name>
    <dbReference type="NCBI Taxonomy" id="120398"/>
    <lineage>
        <taxon>Eukaryota</taxon>
        <taxon>Sar</taxon>
        <taxon>Stramenopiles</taxon>
        <taxon>Oomycota</taxon>
        <taxon>Saprolegniomycetes</taxon>
        <taxon>Saprolegniales</taxon>
        <taxon>Verrucalvaceae</taxon>
        <taxon>Aphanomyces</taxon>
    </lineage>
</organism>
<reference evidence="2 3" key="1">
    <citation type="submission" date="2019-03" db="EMBL/GenBank/DDBJ databases">
        <authorList>
            <person name="Gaulin E."/>
            <person name="Dumas B."/>
        </authorList>
    </citation>
    <scope>NUCLEOTIDE SEQUENCE [LARGE SCALE GENOMIC DNA]</scope>
    <source>
        <strain evidence="2">CBS 568.67</strain>
    </source>
</reference>
<dbReference type="AlphaFoldDB" id="A0A485LNP2"/>